<dbReference type="EMBL" id="JAAABI010000012">
    <property type="protein sequence ID" value="NAY93463.1"/>
    <property type="molecule type" value="Genomic_DNA"/>
</dbReference>
<proteinExistence type="predicted"/>
<protein>
    <recommendedName>
        <fullName evidence="3">Lipoprotein</fullName>
    </recommendedName>
</protein>
<dbReference type="AlphaFoldDB" id="A0A964TEH6"/>
<gene>
    <name evidence="1" type="ORF">GTQ34_16245</name>
</gene>
<reference evidence="1" key="1">
    <citation type="submission" date="2020-01" db="EMBL/GenBank/DDBJ databases">
        <title>Muricauda ochracea sp. nov., isolated from a tidal flat of Garorim bay in Korea.</title>
        <authorList>
            <person name="Kim D."/>
            <person name="Yoo Y."/>
            <person name="Kim J.-J."/>
        </authorList>
    </citation>
    <scope>NUCLEOTIDE SEQUENCE</scope>
    <source>
        <strain evidence="1">JGD-17</strain>
    </source>
</reference>
<dbReference type="RefSeq" id="WP_166524874.1">
    <property type="nucleotide sequence ID" value="NZ_JAAABI010000012.1"/>
</dbReference>
<dbReference type="PROSITE" id="PS51257">
    <property type="entry name" value="PROKAR_LIPOPROTEIN"/>
    <property type="match status" value="1"/>
</dbReference>
<name>A0A964TEH6_9FLAO</name>
<sequence>MKYKHNLRYFHPLQSGITIALLLAVASCGQKTFDSEAELWEYVKNPSNGYYHEKTIGPVHYALIYRPTDLQVKQELKEDTANATIDSLRKKYGKYLYFNLTMSANRQELLSAKANDRMAFGHLVNELSFGMAEKVHLLSKRRDTIPILDYTYPRMYGMSNSTNILLVYPKDQRLFEENEARFTIEDLGFSTGEVGFNIPTSKLDQEPKLNLKKTL</sequence>
<comment type="caution">
    <text evidence="1">The sequence shown here is derived from an EMBL/GenBank/DDBJ whole genome shotgun (WGS) entry which is preliminary data.</text>
</comment>
<dbReference type="Proteomes" id="UP000667650">
    <property type="component" value="Unassembled WGS sequence"/>
</dbReference>
<organism evidence="1 2">
    <name type="scientific">Flagellimonas ochracea</name>
    <dbReference type="NCBI Taxonomy" id="2696472"/>
    <lineage>
        <taxon>Bacteria</taxon>
        <taxon>Pseudomonadati</taxon>
        <taxon>Bacteroidota</taxon>
        <taxon>Flavobacteriia</taxon>
        <taxon>Flavobacteriales</taxon>
        <taxon>Flavobacteriaceae</taxon>
        <taxon>Flagellimonas</taxon>
    </lineage>
</organism>
<evidence type="ECO:0008006" key="3">
    <source>
        <dbReference type="Google" id="ProtNLM"/>
    </source>
</evidence>
<keyword evidence="2" id="KW-1185">Reference proteome</keyword>
<accession>A0A964TEH6</accession>
<evidence type="ECO:0000313" key="2">
    <source>
        <dbReference type="Proteomes" id="UP000667650"/>
    </source>
</evidence>
<evidence type="ECO:0000313" key="1">
    <source>
        <dbReference type="EMBL" id="NAY93463.1"/>
    </source>
</evidence>